<comment type="similarity">
    <text evidence="1 6">Belongs to the peptidase M42 family.</text>
</comment>
<evidence type="ECO:0000256" key="6">
    <source>
        <dbReference type="PIRNR" id="PIRNR001123"/>
    </source>
</evidence>
<dbReference type="EMBL" id="AZGD01000090">
    <property type="protein sequence ID" value="KRM18964.1"/>
    <property type="molecule type" value="Genomic_DNA"/>
</dbReference>
<evidence type="ECO:0000256" key="4">
    <source>
        <dbReference type="ARBA" id="ARBA00022723"/>
    </source>
</evidence>
<dbReference type="SUPFAM" id="SSF101821">
    <property type="entry name" value="Aminopeptidase/glucanase lid domain"/>
    <property type="match status" value="1"/>
</dbReference>
<comment type="cofactor">
    <cofactor evidence="8">
        <name>a divalent metal cation</name>
        <dbReference type="ChEBI" id="CHEBI:60240"/>
    </cofactor>
    <text evidence="8">Binds 2 divalent metal cations per subunit.</text>
</comment>
<dbReference type="AlphaFoldDB" id="A0A0R1WS08"/>
<reference evidence="9 10" key="1">
    <citation type="journal article" date="2015" name="Genome Announc.">
        <title>Expanding the biotechnology potential of lactobacilli through comparative genomics of 213 strains and associated genera.</title>
        <authorList>
            <person name="Sun Z."/>
            <person name="Harris H.M."/>
            <person name="McCann A."/>
            <person name="Guo C."/>
            <person name="Argimon S."/>
            <person name="Zhang W."/>
            <person name="Yang X."/>
            <person name="Jeffery I.B."/>
            <person name="Cooney J.C."/>
            <person name="Kagawa T.F."/>
            <person name="Liu W."/>
            <person name="Song Y."/>
            <person name="Salvetti E."/>
            <person name="Wrobel A."/>
            <person name="Rasinkangas P."/>
            <person name="Parkhill J."/>
            <person name="Rea M.C."/>
            <person name="O'Sullivan O."/>
            <person name="Ritari J."/>
            <person name="Douillard F.P."/>
            <person name="Paul Ross R."/>
            <person name="Yang R."/>
            <person name="Briner A.E."/>
            <person name="Felis G.E."/>
            <person name="de Vos W.M."/>
            <person name="Barrangou R."/>
            <person name="Klaenhammer T.R."/>
            <person name="Caufield P.W."/>
            <person name="Cui Y."/>
            <person name="Zhang H."/>
            <person name="O'Toole P.W."/>
        </authorList>
    </citation>
    <scope>NUCLEOTIDE SEQUENCE [LARGE SCALE GENOMIC DNA]</scope>
    <source>
        <strain evidence="9 10">DSM 18933</strain>
    </source>
</reference>
<dbReference type="Pfam" id="PF05343">
    <property type="entry name" value="Peptidase_M42"/>
    <property type="match status" value="1"/>
</dbReference>
<evidence type="ECO:0000256" key="1">
    <source>
        <dbReference type="ARBA" id="ARBA00006272"/>
    </source>
</evidence>
<dbReference type="InterPro" id="IPR008007">
    <property type="entry name" value="Peptidase_M42"/>
</dbReference>
<keyword evidence="10" id="KW-1185">Reference proteome</keyword>
<proteinExistence type="inferred from homology"/>
<dbReference type="GO" id="GO:0008237">
    <property type="term" value="F:metallopeptidase activity"/>
    <property type="evidence" value="ECO:0007669"/>
    <property type="project" value="UniProtKB-KW"/>
</dbReference>
<evidence type="ECO:0000256" key="5">
    <source>
        <dbReference type="ARBA" id="ARBA00022801"/>
    </source>
</evidence>
<evidence type="ECO:0000313" key="10">
    <source>
        <dbReference type="Proteomes" id="UP000051054"/>
    </source>
</evidence>
<dbReference type="Proteomes" id="UP000051054">
    <property type="component" value="Unassembled WGS sequence"/>
</dbReference>
<feature type="binding site" evidence="8">
    <location>
        <position position="243"/>
    </location>
    <ligand>
        <name>Zn(2+)</name>
        <dbReference type="ChEBI" id="CHEBI:29105"/>
        <label>1</label>
    </ligand>
</feature>
<feature type="binding site" evidence="8">
    <location>
        <position position="188"/>
    </location>
    <ligand>
        <name>Zn(2+)</name>
        <dbReference type="ChEBI" id="CHEBI:29105"/>
        <label>1</label>
    </ligand>
</feature>
<evidence type="ECO:0000313" key="9">
    <source>
        <dbReference type="EMBL" id="KRM18964.1"/>
    </source>
</evidence>
<keyword evidence="4 8" id="KW-0479">Metal-binding</keyword>
<dbReference type="GO" id="GO:0046872">
    <property type="term" value="F:metal ion binding"/>
    <property type="evidence" value="ECO:0007669"/>
    <property type="project" value="UniProtKB-UniRule"/>
</dbReference>
<protein>
    <submittedName>
        <fullName evidence="9">Aminopeptidase I zinc metalloprotease</fullName>
    </submittedName>
</protein>
<dbReference type="Gene3D" id="3.40.630.10">
    <property type="entry name" value="Zn peptidases"/>
    <property type="match status" value="1"/>
</dbReference>
<feature type="active site" description="Proton acceptor" evidence="7">
    <location>
        <position position="220"/>
    </location>
</feature>
<evidence type="ECO:0000256" key="7">
    <source>
        <dbReference type="PIRSR" id="PIRSR001123-1"/>
    </source>
</evidence>
<keyword evidence="9" id="KW-0482">Metalloprotease</keyword>
<keyword evidence="5" id="KW-0378">Hydrolase</keyword>
<dbReference type="PANTHER" id="PTHR32481:SF0">
    <property type="entry name" value="AMINOPEPTIDASE YPDE-RELATED"/>
    <property type="match status" value="1"/>
</dbReference>
<dbReference type="Gene3D" id="2.40.30.40">
    <property type="entry name" value="Peptidase M42, domain 2"/>
    <property type="match status" value="1"/>
</dbReference>
<feature type="binding site" evidence="8">
    <location>
        <position position="329"/>
    </location>
    <ligand>
        <name>Zn(2+)</name>
        <dbReference type="ChEBI" id="CHEBI:29105"/>
        <label>2</label>
    </ligand>
</feature>
<feature type="binding site" evidence="8">
    <location>
        <position position="221"/>
    </location>
    <ligand>
        <name>Zn(2+)</name>
        <dbReference type="ChEBI" id="CHEBI:29105"/>
        <label>2</label>
    </ligand>
</feature>
<sequence>MGEIILEKQREIDMLKEFSNANAISGFEHEFVKLFADKINPYANVESDGMLNLYAYRNENTGNKPVVQLDAHSDAVGFMTQAVRPNGQIKFVPVGGWVKYNIPGTKVKIKNKEGEFIPGVVATKPPHFMSESEKNSVPEISEMSIDVGASTRQETLEVYKIDTGCPIFVDVECMFNEKTGIFFGKDFDDRFGAAVMVTVLEELQGVDSKMDIVAALSSQEEVGLRGAYVTARKIKPDVSIVLESCPADDTFTPDWLSQTGLNRGPMLRDMDTTFIPNPKFQQYVCDLADKKGIPYTRSVRTGGGQDGAAIYYENGAPTIVIGIPVRYEHSPYCFATYHDYRAAVELTKAILTDLDIEKLKSFKSF</sequence>
<evidence type="ECO:0000256" key="8">
    <source>
        <dbReference type="PIRSR" id="PIRSR001123-2"/>
    </source>
</evidence>
<name>A0A0R1WS08_9LACO</name>
<dbReference type="SUPFAM" id="SSF53187">
    <property type="entry name" value="Zn-dependent exopeptidases"/>
    <property type="match status" value="1"/>
</dbReference>
<gene>
    <name evidence="9" type="ORF">FC40_GL000753</name>
</gene>
<dbReference type="PIRSF" id="PIRSF001123">
    <property type="entry name" value="PepA_GA"/>
    <property type="match status" value="1"/>
</dbReference>
<dbReference type="PATRIC" id="fig|1423755.3.peg.806"/>
<comment type="caution">
    <text evidence="9">The sequence shown here is derived from an EMBL/GenBank/DDBJ whole genome shotgun (WGS) entry which is preliminary data.</text>
</comment>
<dbReference type="GO" id="GO:0004177">
    <property type="term" value="F:aminopeptidase activity"/>
    <property type="evidence" value="ECO:0007669"/>
    <property type="project" value="UniProtKB-UniRule"/>
</dbReference>
<dbReference type="STRING" id="1423755.FC40_GL000753"/>
<dbReference type="GO" id="GO:0006508">
    <property type="term" value="P:proteolysis"/>
    <property type="evidence" value="ECO:0007669"/>
    <property type="project" value="UniProtKB-KW"/>
</dbReference>
<evidence type="ECO:0000256" key="3">
    <source>
        <dbReference type="ARBA" id="ARBA00022670"/>
    </source>
</evidence>
<dbReference type="InterPro" id="IPR023367">
    <property type="entry name" value="Peptidase_M42_dom2"/>
</dbReference>
<accession>A0A0R1WS08</accession>
<keyword evidence="3 9" id="KW-0645">Protease</keyword>
<dbReference type="PANTHER" id="PTHR32481">
    <property type="entry name" value="AMINOPEPTIDASE"/>
    <property type="match status" value="1"/>
</dbReference>
<evidence type="ECO:0000256" key="2">
    <source>
        <dbReference type="ARBA" id="ARBA00022438"/>
    </source>
</evidence>
<feature type="binding site" evidence="8">
    <location>
        <position position="188"/>
    </location>
    <ligand>
        <name>Zn(2+)</name>
        <dbReference type="ChEBI" id="CHEBI:29105"/>
        <label>2</label>
    </ligand>
</feature>
<dbReference type="eggNOG" id="COG1363">
    <property type="taxonomic scope" value="Bacteria"/>
</dbReference>
<keyword evidence="2 9" id="KW-0031">Aminopeptidase</keyword>
<dbReference type="InterPro" id="IPR051464">
    <property type="entry name" value="Peptidase_M42_aminopept"/>
</dbReference>
<feature type="binding site" evidence="8">
    <location>
        <position position="72"/>
    </location>
    <ligand>
        <name>Zn(2+)</name>
        <dbReference type="ChEBI" id="CHEBI:29105"/>
        <label>1</label>
    </ligand>
</feature>
<organism evidence="9 10">
    <name type="scientific">Ligilactobacillus hayakitensis DSM 18933 = JCM 14209</name>
    <dbReference type="NCBI Taxonomy" id="1423755"/>
    <lineage>
        <taxon>Bacteria</taxon>
        <taxon>Bacillati</taxon>
        <taxon>Bacillota</taxon>
        <taxon>Bacilli</taxon>
        <taxon>Lactobacillales</taxon>
        <taxon>Lactobacillaceae</taxon>
        <taxon>Ligilactobacillus</taxon>
    </lineage>
</organism>